<dbReference type="SMART" id="SM00408">
    <property type="entry name" value="IGc2"/>
    <property type="match status" value="2"/>
</dbReference>
<feature type="domain" description="Ig-like" evidence="2">
    <location>
        <begin position="162"/>
        <end position="268"/>
    </location>
</feature>
<feature type="signal peptide" evidence="1">
    <location>
        <begin position="1"/>
        <end position="24"/>
    </location>
</feature>
<dbReference type="Proteomes" id="UP001497623">
    <property type="component" value="Unassembled WGS sequence"/>
</dbReference>
<dbReference type="InterPro" id="IPR036179">
    <property type="entry name" value="Ig-like_dom_sf"/>
</dbReference>
<dbReference type="EMBL" id="CAXKWB010002818">
    <property type="protein sequence ID" value="CAL4067769.1"/>
    <property type="molecule type" value="Genomic_DNA"/>
</dbReference>
<dbReference type="FunFam" id="2.60.40.10:FF:000129">
    <property type="entry name" value="CLUMA_CG018772, isoform A"/>
    <property type="match status" value="1"/>
</dbReference>
<dbReference type="InterPro" id="IPR013783">
    <property type="entry name" value="Ig-like_fold"/>
</dbReference>
<evidence type="ECO:0000313" key="4">
    <source>
        <dbReference type="Proteomes" id="UP001497623"/>
    </source>
</evidence>
<evidence type="ECO:0000256" key="1">
    <source>
        <dbReference type="SAM" id="SignalP"/>
    </source>
</evidence>
<dbReference type="PANTHER" id="PTHR23279">
    <property type="entry name" value="DEFECTIVE PROBOSCIS EXTENSION RESPONSE DPR -RELATED"/>
    <property type="match status" value="1"/>
</dbReference>
<comment type="caution">
    <text evidence="3">The sequence shown here is derived from an EMBL/GenBank/DDBJ whole genome shotgun (WGS) entry which is preliminary data.</text>
</comment>
<proteinExistence type="predicted"/>
<reference evidence="3 4" key="1">
    <citation type="submission" date="2024-05" db="EMBL/GenBank/DDBJ databases">
        <authorList>
            <person name="Wallberg A."/>
        </authorList>
    </citation>
    <scope>NUCLEOTIDE SEQUENCE [LARGE SCALE GENOMIC DNA]</scope>
</reference>
<dbReference type="GO" id="GO:0032589">
    <property type="term" value="C:neuron projection membrane"/>
    <property type="evidence" value="ECO:0007669"/>
    <property type="project" value="TreeGrafter"/>
</dbReference>
<evidence type="ECO:0000259" key="2">
    <source>
        <dbReference type="PROSITE" id="PS50835"/>
    </source>
</evidence>
<dbReference type="InterPro" id="IPR003598">
    <property type="entry name" value="Ig_sub2"/>
</dbReference>
<dbReference type="SMART" id="SM00409">
    <property type="entry name" value="IG"/>
    <property type="match status" value="2"/>
</dbReference>
<feature type="chain" id="PRO_5043371209" description="Ig-like domain-containing protein" evidence="1">
    <location>
        <begin position="25"/>
        <end position="301"/>
    </location>
</feature>
<dbReference type="SUPFAM" id="SSF48726">
    <property type="entry name" value="Immunoglobulin"/>
    <property type="match status" value="2"/>
</dbReference>
<evidence type="ECO:0000313" key="3">
    <source>
        <dbReference type="EMBL" id="CAL4067769.1"/>
    </source>
</evidence>
<protein>
    <recommendedName>
        <fullName evidence="2">Ig-like domain-containing protein</fullName>
    </recommendedName>
</protein>
<dbReference type="PANTHER" id="PTHR23279:SF37">
    <property type="entry name" value="DEFECTIVE PROBOSCIS EXTENSION RESPONSE 13, ISOFORM B"/>
    <property type="match status" value="1"/>
</dbReference>
<feature type="domain" description="Ig-like" evidence="2">
    <location>
        <begin position="66"/>
        <end position="159"/>
    </location>
</feature>
<dbReference type="Pfam" id="PF07686">
    <property type="entry name" value="V-set"/>
    <property type="match status" value="1"/>
</dbReference>
<dbReference type="SMART" id="SM00406">
    <property type="entry name" value="IGv"/>
    <property type="match status" value="2"/>
</dbReference>
<keyword evidence="1" id="KW-0732">Signal</keyword>
<accession>A0AAV2PZZ8</accession>
<gene>
    <name evidence="3" type="ORF">MNOR_LOCUS6717</name>
</gene>
<keyword evidence="4" id="KW-1185">Reference proteome</keyword>
<name>A0AAV2PZZ8_MEGNR</name>
<dbReference type="InterPro" id="IPR037448">
    <property type="entry name" value="Zig-8"/>
</dbReference>
<dbReference type="Pfam" id="PF13927">
    <property type="entry name" value="Ig_3"/>
    <property type="match status" value="1"/>
</dbReference>
<dbReference type="PROSITE" id="PS50835">
    <property type="entry name" value="IG_LIKE"/>
    <property type="match status" value="2"/>
</dbReference>
<dbReference type="CDD" id="cd00099">
    <property type="entry name" value="IgV"/>
    <property type="match status" value="1"/>
</dbReference>
<dbReference type="Gene3D" id="2.60.40.10">
    <property type="entry name" value="Immunoglobulins"/>
    <property type="match status" value="2"/>
</dbReference>
<dbReference type="AlphaFoldDB" id="A0AAV2PZZ8"/>
<dbReference type="InterPro" id="IPR013106">
    <property type="entry name" value="Ig_V-set"/>
</dbReference>
<sequence>MRLDLRSIVEILLVLSWQIPSGSSAWGSSWTNSPPEDANELDQDYANAITPDPGSLVGEVEAELLPQDSAAYFVTLNNSQVTVQVGSTAALRCQVYDVAEHSTISWIRHRDHHLITVGTTTYSNDERFQVIHSAEAQDWTLQVRFAQPRDAGVYECQVSAHPPLGQLTTLVVMEAVADINGPIERLVQTGSPVHLVCTISQLHEPPTYVFWYHGDHMVNYDNTNRIKVTHGSARSELHISSVNSGDSGNYTCMPSNAQPASIHLQVITGETPAAMQRASATEMQRCISLALMSSLLALMAL</sequence>
<dbReference type="GO" id="GO:0050808">
    <property type="term" value="P:synapse organization"/>
    <property type="evidence" value="ECO:0007669"/>
    <property type="project" value="TreeGrafter"/>
</dbReference>
<organism evidence="3 4">
    <name type="scientific">Meganyctiphanes norvegica</name>
    <name type="common">Northern krill</name>
    <name type="synonym">Thysanopoda norvegica</name>
    <dbReference type="NCBI Taxonomy" id="48144"/>
    <lineage>
        <taxon>Eukaryota</taxon>
        <taxon>Metazoa</taxon>
        <taxon>Ecdysozoa</taxon>
        <taxon>Arthropoda</taxon>
        <taxon>Crustacea</taxon>
        <taxon>Multicrustacea</taxon>
        <taxon>Malacostraca</taxon>
        <taxon>Eumalacostraca</taxon>
        <taxon>Eucarida</taxon>
        <taxon>Euphausiacea</taxon>
        <taxon>Euphausiidae</taxon>
        <taxon>Meganyctiphanes</taxon>
    </lineage>
</organism>
<dbReference type="InterPro" id="IPR003599">
    <property type="entry name" value="Ig_sub"/>
</dbReference>
<dbReference type="InterPro" id="IPR007110">
    <property type="entry name" value="Ig-like_dom"/>
</dbReference>